<dbReference type="InterPro" id="IPR014748">
    <property type="entry name" value="Enoyl-CoA_hydra_C"/>
</dbReference>
<evidence type="ECO:0000313" key="13">
    <source>
        <dbReference type="EMBL" id="THD21535.1"/>
    </source>
</evidence>
<comment type="catalytic activity">
    <reaction evidence="10">
        <text>(3E,5Z,8Z,11Z,14Z)-eicosapentaenoyl-CoA = (2E,4E,8Z,11Z,14Z)-eicosapentaenoyl-CoA</text>
        <dbReference type="Rhea" id="RHEA:45224"/>
        <dbReference type="ChEBI" id="CHEBI:85090"/>
        <dbReference type="ChEBI" id="CHEBI:85091"/>
    </reaction>
</comment>
<dbReference type="PANTHER" id="PTHR43149">
    <property type="entry name" value="ENOYL-COA HYDRATASE"/>
    <property type="match status" value="1"/>
</dbReference>
<evidence type="ECO:0000256" key="5">
    <source>
        <dbReference type="ARBA" id="ARBA00022990"/>
    </source>
</evidence>
<dbReference type="PANTHER" id="PTHR43149:SF1">
    <property type="entry name" value="DELTA(3,5)-DELTA(2,4)-DIENOYL-COA ISOMERASE, MITOCHONDRIAL"/>
    <property type="match status" value="1"/>
</dbReference>
<dbReference type="Pfam" id="PF00378">
    <property type="entry name" value="ECH_1"/>
    <property type="match status" value="2"/>
</dbReference>
<evidence type="ECO:0000256" key="12">
    <source>
        <dbReference type="ARBA" id="ARBA00071021"/>
    </source>
</evidence>
<name>A0A4E0R2U1_FASHE</name>
<dbReference type="EMBL" id="JXXN02003450">
    <property type="protein sequence ID" value="THD21535.1"/>
    <property type="molecule type" value="Genomic_DNA"/>
</dbReference>
<protein>
    <recommendedName>
        <fullName evidence="12">Delta(3,5)-Delta(2,4)-dienoyl-CoA isomerase, mitochondrial</fullName>
    </recommendedName>
</protein>
<evidence type="ECO:0000256" key="8">
    <source>
        <dbReference type="ARBA" id="ARBA00023235"/>
    </source>
</evidence>
<comment type="function">
    <text evidence="11">Isomerization of 3-trans,5-cis-dienoyl-CoA to 2-trans,4-trans-dienoyl-CoA.</text>
</comment>
<evidence type="ECO:0000256" key="1">
    <source>
        <dbReference type="ARBA" id="ARBA00004275"/>
    </source>
</evidence>
<evidence type="ECO:0000256" key="6">
    <source>
        <dbReference type="ARBA" id="ARBA00023098"/>
    </source>
</evidence>
<dbReference type="FunFam" id="1.10.12.10:FF:000004">
    <property type="entry name" value="Delta3,5-delta2,4-dienoyl-CoA isomerase"/>
    <property type="match status" value="1"/>
</dbReference>
<comment type="caution">
    <text evidence="13">The sequence shown here is derived from an EMBL/GenBank/DDBJ whole genome shotgun (WGS) entry which is preliminary data.</text>
</comment>
<gene>
    <name evidence="13" type="ORF">D915_007792</name>
</gene>
<keyword evidence="5" id="KW-0007">Acetylation</keyword>
<evidence type="ECO:0000256" key="2">
    <source>
        <dbReference type="ARBA" id="ARBA00005005"/>
    </source>
</evidence>
<keyword evidence="4" id="KW-0276">Fatty acid metabolism</keyword>
<proteinExistence type="inferred from homology"/>
<dbReference type="Proteomes" id="UP000230066">
    <property type="component" value="Unassembled WGS sequence"/>
</dbReference>
<dbReference type="InterPro" id="IPR029045">
    <property type="entry name" value="ClpP/crotonase-like_dom_sf"/>
</dbReference>
<dbReference type="GO" id="GO:0006635">
    <property type="term" value="P:fatty acid beta-oxidation"/>
    <property type="evidence" value="ECO:0007669"/>
    <property type="project" value="UniProtKB-UniPathway"/>
</dbReference>
<comment type="pathway">
    <text evidence="2">Lipid metabolism; fatty acid beta-oxidation.</text>
</comment>
<dbReference type="InterPro" id="IPR001753">
    <property type="entry name" value="Enoyl-CoA_hydra/iso"/>
</dbReference>
<evidence type="ECO:0000256" key="7">
    <source>
        <dbReference type="ARBA" id="ARBA00023140"/>
    </source>
</evidence>
<comment type="catalytic activity">
    <reaction evidence="9">
        <text>(3E,5Z)-octadienoyl-CoA = (2E,4E)-octadienoyl-CoA</text>
        <dbReference type="Rhea" id="RHEA:45244"/>
        <dbReference type="ChEBI" id="CHEBI:62243"/>
        <dbReference type="ChEBI" id="CHEBI:85108"/>
    </reaction>
</comment>
<dbReference type="GO" id="GO:0051750">
    <property type="term" value="F:delta(3,5)-delta(2,4)-dienoyl-CoA isomerase activity"/>
    <property type="evidence" value="ECO:0007669"/>
    <property type="project" value="TreeGrafter"/>
</dbReference>
<keyword evidence="8 13" id="KW-0413">Isomerase</keyword>
<dbReference type="UniPathway" id="UPA00659"/>
<dbReference type="AlphaFoldDB" id="A0A4E0R2U1"/>
<dbReference type="SUPFAM" id="SSF52096">
    <property type="entry name" value="ClpP/crotonase"/>
    <property type="match status" value="1"/>
</dbReference>
<keyword evidence="7" id="KW-0576">Peroxisome</keyword>
<comment type="similarity">
    <text evidence="3">Belongs to the enoyl-CoA hydratase/isomerase family.</text>
</comment>
<sequence length="310" mass="34576">MFARLGLSSSEWTPVFRVTRFLRSQGWNTYELSQKDKHVLHLQFNNPGKRNSMNLTFWKETKEIFSLIQTDPGVRAVVLSGQGKMFSSGENKISVHVLDCLGMDLDEFPKILTEVAHRDASRCGLKLHRFIENLQDTFNCLELCDKPVIAAIHGGCIGAAVNMVAVADIRYCSQDAWFQIKELELGIAADLGIIQRLPRLVGSESLARELIFTARRFSAAEALHCGFVSRVLETPDQLVEEAIKTAKRIAQLSPVAVQTSKRSVVYSRDHGVLDGLAHLANLNQLMLQSQDVIKAMKAAVSKSEPHFDDL</sequence>
<evidence type="ECO:0000256" key="10">
    <source>
        <dbReference type="ARBA" id="ARBA00052809"/>
    </source>
</evidence>
<keyword evidence="14" id="KW-1185">Reference proteome</keyword>
<dbReference type="Gene3D" id="3.90.226.10">
    <property type="entry name" value="2-enoyl-CoA Hydratase, Chain A, domain 1"/>
    <property type="match status" value="1"/>
</dbReference>
<evidence type="ECO:0000256" key="11">
    <source>
        <dbReference type="ARBA" id="ARBA00055786"/>
    </source>
</evidence>
<comment type="subcellular location">
    <subcellularLocation>
        <location evidence="1">Peroxisome</location>
    </subcellularLocation>
</comment>
<dbReference type="GO" id="GO:0005777">
    <property type="term" value="C:peroxisome"/>
    <property type="evidence" value="ECO:0007669"/>
    <property type="project" value="UniProtKB-SubCell"/>
</dbReference>
<accession>A0A4E0R2U1</accession>
<dbReference type="CDD" id="cd06558">
    <property type="entry name" value="crotonase-like"/>
    <property type="match status" value="1"/>
</dbReference>
<keyword evidence="6" id="KW-0443">Lipid metabolism</keyword>
<organism evidence="13 14">
    <name type="scientific">Fasciola hepatica</name>
    <name type="common">Liver fluke</name>
    <dbReference type="NCBI Taxonomy" id="6192"/>
    <lineage>
        <taxon>Eukaryota</taxon>
        <taxon>Metazoa</taxon>
        <taxon>Spiralia</taxon>
        <taxon>Lophotrochozoa</taxon>
        <taxon>Platyhelminthes</taxon>
        <taxon>Trematoda</taxon>
        <taxon>Digenea</taxon>
        <taxon>Plagiorchiida</taxon>
        <taxon>Echinostomata</taxon>
        <taxon>Echinostomatoidea</taxon>
        <taxon>Fasciolidae</taxon>
        <taxon>Fasciola</taxon>
    </lineage>
</organism>
<evidence type="ECO:0000256" key="3">
    <source>
        <dbReference type="ARBA" id="ARBA00005254"/>
    </source>
</evidence>
<dbReference type="InterPro" id="IPR045002">
    <property type="entry name" value="Ech1-like"/>
</dbReference>
<evidence type="ECO:0000256" key="9">
    <source>
        <dbReference type="ARBA" id="ARBA00051408"/>
    </source>
</evidence>
<dbReference type="FunFam" id="3.90.226.10:FF:000024">
    <property type="entry name" value="Delta3,5-delta2,4-dienoyl-CoA isomerase"/>
    <property type="match status" value="1"/>
</dbReference>
<evidence type="ECO:0000256" key="4">
    <source>
        <dbReference type="ARBA" id="ARBA00022832"/>
    </source>
</evidence>
<dbReference type="Gene3D" id="1.10.12.10">
    <property type="entry name" value="Lyase 2-enoyl-coa Hydratase, Chain A, domain 2"/>
    <property type="match status" value="1"/>
</dbReference>
<evidence type="ECO:0000313" key="14">
    <source>
        <dbReference type="Proteomes" id="UP000230066"/>
    </source>
</evidence>
<reference evidence="13" key="1">
    <citation type="submission" date="2019-03" db="EMBL/GenBank/DDBJ databases">
        <title>Improved annotation for the trematode Fasciola hepatica.</title>
        <authorList>
            <person name="Choi Y.-J."/>
            <person name="Martin J."/>
            <person name="Mitreva M."/>
        </authorList>
    </citation>
    <scope>NUCLEOTIDE SEQUENCE [LARGE SCALE GENOMIC DNA]</scope>
</reference>